<sequence>MVSHDSAFLDAIGIDRVLTLANGRLAD</sequence>
<name>A3VGZ2_9RHOB</name>
<evidence type="ECO:0000313" key="2">
    <source>
        <dbReference type="Proteomes" id="UP000002931"/>
    </source>
</evidence>
<comment type="caution">
    <text evidence="1">The sequence shown here is derived from an EMBL/GenBank/DDBJ whole genome shotgun (WGS) entry which is preliminary data.</text>
</comment>
<dbReference type="EMBL" id="AAMT01000008">
    <property type="protein sequence ID" value="EAQ12547.1"/>
    <property type="molecule type" value="Genomic_DNA"/>
</dbReference>
<dbReference type="HOGENOM" id="CLU_3414807_0_0_5"/>
<keyword evidence="2" id="KW-1185">Reference proteome</keyword>
<proteinExistence type="predicted"/>
<accession>A3VGZ2</accession>
<organism evidence="1 2">
    <name type="scientific">Maritimibacter alkaliphilus HTCC2654</name>
    <dbReference type="NCBI Taxonomy" id="314271"/>
    <lineage>
        <taxon>Bacteria</taxon>
        <taxon>Pseudomonadati</taxon>
        <taxon>Pseudomonadota</taxon>
        <taxon>Alphaproteobacteria</taxon>
        <taxon>Rhodobacterales</taxon>
        <taxon>Roseobacteraceae</taxon>
        <taxon>Maritimibacter</taxon>
    </lineage>
</organism>
<dbReference type="AlphaFoldDB" id="A3VGZ2"/>
<evidence type="ECO:0000313" key="1">
    <source>
        <dbReference type="EMBL" id="EAQ12547.1"/>
    </source>
</evidence>
<gene>
    <name evidence="1" type="ORF">RB2654_14715</name>
</gene>
<reference evidence="1 2" key="1">
    <citation type="journal article" date="2010" name="J. Bacteriol.">
        <title>Genome sequences of Pelagibaca bermudensis HTCC2601T and Maritimibacter alkaliphilus HTCC2654T, the type strains of two marine Roseobacter genera.</title>
        <authorList>
            <person name="Thrash J.C."/>
            <person name="Cho J.C."/>
            <person name="Ferriera S."/>
            <person name="Johnson J."/>
            <person name="Vergin K.L."/>
            <person name="Giovannoni S.J."/>
        </authorList>
    </citation>
    <scope>NUCLEOTIDE SEQUENCE [LARGE SCALE GENOMIC DNA]</scope>
    <source>
        <strain evidence="1 2">HTCC2654</strain>
    </source>
</reference>
<protein>
    <submittedName>
        <fullName evidence="1">Uncharacterized protein</fullName>
    </submittedName>
</protein>
<dbReference type="Proteomes" id="UP000002931">
    <property type="component" value="Unassembled WGS sequence"/>
</dbReference>